<dbReference type="GO" id="GO:0046872">
    <property type="term" value="F:metal ion binding"/>
    <property type="evidence" value="ECO:0007669"/>
    <property type="project" value="UniProtKB-KW"/>
</dbReference>
<dbReference type="Pfam" id="PF01551">
    <property type="entry name" value="Peptidase_M23"/>
    <property type="match status" value="1"/>
</dbReference>
<dbReference type="InterPro" id="IPR008663">
    <property type="entry name" value="LECT2"/>
</dbReference>
<comment type="similarity">
    <text evidence="5">Belongs to the LECT2/MIM-1 family.</text>
</comment>
<organism evidence="8 9">
    <name type="scientific">Mesorhabditis belari</name>
    <dbReference type="NCBI Taxonomy" id="2138241"/>
    <lineage>
        <taxon>Eukaryota</taxon>
        <taxon>Metazoa</taxon>
        <taxon>Ecdysozoa</taxon>
        <taxon>Nematoda</taxon>
        <taxon>Chromadorea</taxon>
        <taxon>Rhabditida</taxon>
        <taxon>Rhabditina</taxon>
        <taxon>Rhabditomorpha</taxon>
        <taxon>Rhabditoidea</taxon>
        <taxon>Rhabditidae</taxon>
        <taxon>Mesorhabditinae</taxon>
        <taxon>Mesorhabditis</taxon>
    </lineage>
</organism>
<keyword evidence="2 6" id="KW-0732">Signal</keyword>
<sequence length="332" mass="36715">MILCYLFLSFLLSEVSSLGCIPQICADNRENRLRGCPDSDGGCGHYQGERSDGEIVDAVDIVCSRGQVIYAPFDGEMYYFKPFGGAEDKECADEGARIEGSGQWQGYVAHIASVKLDFYGGKVKKGDPIGKAIDQGCTLPSDQRSATPSIEMKLFREGKPVDPTFHLRECMCTGQICESNSKNTFLGNPFKSDKRFNGVRGWDLECRMVEEDGESPKAPLIYSPIEGELIGRTRLAFDANGAYSGCENDGIFIVGTRDWAGFEVRIYNVRVRAELEFGRQNIIQGQPIARRLSCESAPDSVFLEIRYEGKVVDVSDMISANKCQLPEDLKLA</sequence>
<evidence type="ECO:0000313" key="8">
    <source>
        <dbReference type="Proteomes" id="UP000887575"/>
    </source>
</evidence>
<evidence type="ECO:0000256" key="6">
    <source>
        <dbReference type="SAM" id="SignalP"/>
    </source>
</evidence>
<evidence type="ECO:0000256" key="5">
    <source>
        <dbReference type="ARBA" id="ARBA00024361"/>
    </source>
</evidence>
<evidence type="ECO:0000256" key="2">
    <source>
        <dbReference type="ARBA" id="ARBA00022729"/>
    </source>
</evidence>
<accession>A0AAF3ELN8</accession>
<keyword evidence="3" id="KW-0862">Zinc</keyword>
<evidence type="ECO:0000256" key="3">
    <source>
        <dbReference type="ARBA" id="ARBA00022833"/>
    </source>
</evidence>
<reference evidence="9" key="1">
    <citation type="submission" date="2024-02" db="UniProtKB">
        <authorList>
            <consortium name="WormBaseParasite"/>
        </authorList>
    </citation>
    <scope>IDENTIFICATION</scope>
</reference>
<feature type="domain" description="M23ase beta-sheet core" evidence="7">
    <location>
        <begin position="57"/>
        <end position="163"/>
    </location>
</feature>
<name>A0AAF3ELN8_9BILA</name>
<feature type="chain" id="PRO_5042044103" description="M23ase beta-sheet core domain-containing protein" evidence="6">
    <location>
        <begin position="18"/>
        <end position="332"/>
    </location>
</feature>
<dbReference type="WBParaSite" id="MBELARI_LOCUS14962">
    <property type="protein sequence ID" value="MBELARI_LOCUS14962"/>
    <property type="gene ID" value="MBELARI_LOCUS14962"/>
</dbReference>
<dbReference type="Proteomes" id="UP000887575">
    <property type="component" value="Unassembled WGS sequence"/>
</dbReference>
<feature type="signal peptide" evidence="6">
    <location>
        <begin position="1"/>
        <end position="17"/>
    </location>
</feature>
<keyword evidence="4" id="KW-1015">Disulfide bond</keyword>
<dbReference type="InterPro" id="IPR016047">
    <property type="entry name" value="M23ase_b-sheet_dom"/>
</dbReference>
<dbReference type="PANTHER" id="PTHR11329">
    <property type="entry name" value="LEUKOCYTE CELL-DERIVED CHEMOTAXIN 2"/>
    <property type="match status" value="1"/>
</dbReference>
<evidence type="ECO:0000256" key="1">
    <source>
        <dbReference type="ARBA" id="ARBA00022723"/>
    </source>
</evidence>
<protein>
    <recommendedName>
        <fullName evidence="7">M23ase beta-sheet core domain-containing protein</fullName>
    </recommendedName>
</protein>
<evidence type="ECO:0000256" key="4">
    <source>
        <dbReference type="ARBA" id="ARBA00023157"/>
    </source>
</evidence>
<dbReference type="InterPro" id="IPR011055">
    <property type="entry name" value="Dup_hybrid_motif"/>
</dbReference>
<keyword evidence="8" id="KW-1185">Reference proteome</keyword>
<dbReference type="Gene3D" id="2.70.70.10">
    <property type="entry name" value="Glucose Permease (Domain IIA)"/>
    <property type="match status" value="2"/>
</dbReference>
<keyword evidence="1" id="KW-0479">Metal-binding</keyword>
<dbReference type="AlphaFoldDB" id="A0AAF3ELN8"/>
<evidence type="ECO:0000313" key="9">
    <source>
        <dbReference type="WBParaSite" id="MBELARI_LOCUS14962"/>
    </source>
</evidence>
<evidence type="ECO:0000259" key="7">
    <source>
        <dbReference type="Pfam" id="PF01551"/>
    </source>
</evidence>
<proteinExistence type="inferred from homology"/>
<dbReference type="PANTHER" id="PTHR11329:SF0">
    <property type="entry name" value="LEUKOCYTE CELL-DERIVED CHEMOTAXIN-2"/>
    <property type="match status" value="1"/>
</dbReference>